<proteinExistence type="predicted"/>
<feature type="region of interest" description="Disordered" evidence="1">
    <location>
        <begin position="662"/>
        <end position="783"/>
    </location>
</feature>
<protein>
    <submittedName>
        <fullName evidence="4">Mucin-5AC</fullName>
    </submittedName>
</protein>
<feature type="non-terminal residue" evidence="4">
    <location>
        <position position="783"/>
    </location>
</feature>
<feature type="compositionally biased region" description="Low complexity" evidence="1">
    <location>
        <begin position="670"/>
        <end position="706"/>
    </location>
</feature>
<keyword evidence="2" id="KW-0732">Signal</keyword>
<feature type="compositionally biased region" description="Polar residues" evidence="1">
    <location>
        <begin position="123"/>
        <end position="154"/>
    </location>
</feature>
<feature type="region of interest" description="Disordered" evidence="1">
    <location>
        <begin position="563"/>
        <end position="622"/>
    </location>
</feature>
<dbReference type="RefSeq" id="XP_018013639.1">
    <property type="nucleotide sequence ID" value="XM_018158150.2"/>
</dbReference>
<dbReference type="Proteomes" id="UP000694843">
    <property type="component" value="Unplaced"/>
</dbReference>
<feature type="signal peptide" evidence="2">
    <location>
        <begin position="1"/>
        <end position="17"/>
    </location>
</feature>
<sequence length="783" mass="83941">MKISIILTLLAVVGALASPQRPLKRFFPRRGQNEVAPPVADAPENDIVEEPETPKFRIGGQPRESLISETENEAAPEEEQPAAPRIRRPSSSSFIPRKNLAPVPDFSETSEGSPSEAVDGPSTRPSSNRLTQSQPSNAASRTRGSTTFIQSLKQGTIPIEPSQIEELERLQASGGRLPSRTPSRAPPASRPVSRVASRRPASQHGVAPQPQVAAVEPQALVEQTARISEGDDDKSSRRQRLLQLKRRPRVGPGSATGETHEPVLEARELAEDIPEKMVKPESEQPSDDQMLRQVQETHADLHIVGLRLDEQETKTLDETLKSETPMKLEEMTKETMHDVKETLKTAEDSLPSLDAPEAAAPEEPLPVTITTAAPKRKVATLTRLRNSRPAASSEAGTRSTPRSRIPATPTVTRPSGPGSSRTPGTGSTTSTPPARLSNRRGGRGNSRGGAAVAAAARTPSTGTADSSRTRGLSSRGRTAPEEVPAEVPAEEEPASAPLVRRRRQFPSLSARLARRAQPAIATSARHNAPRDPERSPARIPTLRADNIPVDRKIARKKNIRTLVQRLRDRQNQETSKDAVAESDSKHDSVDAVQSEKEVTENVTPKVVEEHSTLQKPVDAPDTDTNVNTELLTSQNNAKTTPAQGRTIKRPAIRKRFRTKIFKAGQPIQGSATSESELTSTPPKTSTTTIISTTSTSTETTNESSATPDHSTTSIKTSEPFTTTPTSSPTKTTTSPSLTTTLAPTTTSASTTTSTMTTAIETTPAPATATSATPAPTTVTTTTP</sequence>
<feature type="region of interest" description="Disordered" evidence="1">
    <location>
        <begin position="28"/>
        <end position="290"/>
    </location>
</feature>
<evidence type="ECO:0000256" key="1">
    <source>
        <dbReference type="SAM" id="MobiDB-lite"/>
    </source>
</evidence>
<dbReference type="OrthoDB" id="10692291at2759"/>
<feature type="compositionally biased region" description="Low complexity" evidence="1">
    <location>
        <begin position="469"/>
        <end position="487"/>
    </location>
</feature>
<evidence type="ECO:0000313" key="4">
    <source>
        <dbReference type="RefSeq" id="XP_018013639.1"/>
    </source>
</evidence>
<dbReference type="OMA" id="THADLHI"/>
<keyword evidence="3" id="KW-1185">Reference proteome</keyword>
<feature type="compositionally biased region" description="Basic residues" evidence="1">
    <location>
        <begin position="237"/>
        <end position="249"/>
    </location>
</feature>
<feature type="compositionally biased region" description="Low complexity" evidence="1">
    <location>
        <begin position="81"/>
        <end position="97"/>
    </location>
</feature>
<reference evidence="4" key="1">
    <citation type="submission" date="2025-08" db="UniProtKB">
        <authorList>
            <consortium name="RefSeq"/>
        </authorList>
    </citation>
    <scope>IDENTIFICATION</scope>
    <source>
        <tissue evidence="4">Whole organism</tissue>
    </source>
</reference>
<feature type="compositionally biased region" description="Low complexity" evidence="1">
    <location>
        <begin position="716"/>
        <end position="783"/>
    </location>
</feature>
<evidence type="ECO:0000313" key="3">
    <source>
        <dbReference type="Proteomes" id="UP000694843"/>
    </source>
</evidence>
<dbReference type="KEGG" id="hazt:108670667"/>
<dbReference type="GeneID" id="108670667"/>
<dbReference type="AlphaFoldDB" id="A0A8B7NJ15"/>
<feature type="chain" id="PRO_5034752469" evidence="2">
    <location>
        <begin position="18"/>
        <end position="783"/>
    </location>
</feature>
<feature type="compositionally biased region" description="Basic and acidic residues" evidence="1">
    <location>
        <begin position="338"/>
        <end position="347"/>
    </location>
</feature>
<gene>
    <name evidence="4" type="primary">LOC108670667</name>
</gene>
<feature type="compositionally biased region" description="Acidic residues" evidence="1">
    <location>
        <begin position="70"/>
        <end position="80"/>
    </location>
</feature>
<feature type="compositionally biased region" description="Basic and acidic residues" evidence="1">
    <location>
        <begin position="258"/>
        <end position="282"/>
    </location>
</feature>
<feature type="compositionally biased region" description="Low complexity" evidence="1">
    <location>
        <begin position="412"/>
        <end position="436"/>
    </location>
</feature>
<feature type="region of interest" description="Disordered" evidence="1">
    <location>
        <begin position="338"/>
        <end position="544"/>
    </location>
</feature>
<feature type="compositionally biased region" description="Low complexity" evidence="1">
    <location>
        <begin position="448"/>
        <end position="457"/>
    </location>
</feature>
<feature type="compositionally biased region" description="Low complexity" evidence="1">
    <location>
        <begin position="190"/>
        <end position="202"/>
    </location>
</feature>
<organism evidence="3 4">
    <name type="scientific">Hyalella azteca</name>
    <name type="common">Amphipod</name>
    <dbReference type="NCBI Taxonomy" id="294128"/>
    <lineage>
        <taxon>Eukaryota</taxon>
        <taxon>Metazoa</taxon>
        <taxon>Ecdysozoa</taxon>
        <taxon>Arthropoda</taxon>
        <taxon>Crustacea</taxon>
        <taxon>Multicrustacea</taxon>
        <taxon>Malacostraca</taxon>
        <taxon>Eumalacostraca</taxon>
        <taxon>Peracarida</taxon>
        <taxon>Amphipoda</taxon>
        <taxon>Senticaudata</taxon>
        <taxon>Talitrida</taxon>
        <taxon>Talitroidea</taxon>
        <taxon>Hyalellidae</taxon>
        <taxon>Hyalella</taxon>
    </lineage>
</organism>
<accession>A0A8B7NJ15</accession>
<feature type="compositionally biased region" description="Basic and acidic residues" evidence="1">
    <location>
        <begin position="565"/>
        <end position="599"/>
    </location>
</feature>
<evidence type="ECO:0000256" key="2">
    <source>
        <dbReference type="SAM" id="SignalP"/>
    </source>
</evidence>
<name>A0A8B7NJ15_HYAAZ</name>